<keyword evidence="5 8" id="KW-0472">Membrane</keyword>
<protein>
    <recommendedName>
        <fullName evidence="9">G-protein coupled receptors family 1 profile domain-containing protein</fullName>
    </recommendedName>
</protein>
<evidence type="ECO:0000256" key="6">
    <source>
        <dbReference type="ARBA" id="ARBA00023170"/>
    </source>
</evidence>
<dbReference type="CDD" id="cd00637">
    <property type="entry name" value="7tm_classA_rhodopsin-like"/>
    <property type="match status" value="1"/>
</dbReference>
<keyword evidence="7" id="KW-0807">Transducer</keyword>
<keyword evidence="11" id="KW-1185">Reference proteome</keyword>
<evidence type="ECO:0000259" key="9">
    <source>
        <dbReference type="PROSITE" id="PS50262"/>
    </source>
</evidence>
<keyword evidence="3 8" id="KW-1133">Transmembrane helix</keyword>
<evidence type="ECO:0000256" key="5">
    <source>
        <dbReference type="ARBA" id="ARBA00023136"/>
    </source>
</evidence>
<dbReference type="PANTHER" id="PTHR24243:SF224">
    <property type="entry name" value="G-PROTEIN COUPLED RECEPTOR 19-RELATED"/>
    <property type="match status" value="1"/>
</dbReference>
<keyword evidence="6" id="KW-0675">Receptor</keyword>
<accession>A0ABN8RKJ2</accession>
<evidence type="ECO:0000256" key="4">
    <source>
        <dbReference type="ARBA" id="ARBA00023040"/>
    </source>
</evidence>
<evidence type="ECO:0000256" key="1">
    <source>
        <dbReference type="ARBA" id="ARBA00004141"/>
    </source>
</evidence>
<keyword evidence="4" id="KW-0297">G-protein coupled receptor</keyword>
<evidence type="ECO:0000313" key="10">
    <source>
        <dbReference type="EMBL" id="CAH3179438.1"/>
    </source>
</evidence>
<feature type="transmembrane region" description="Helical" evidence="8">
    <location>
        <begin position="26"/>
        <end position="48"/>
    </location>
</feature>
<dbReference type="Gene3D" id="1.20.1070.10">
    <property type="entry name" value="Rhodopsin 7-helix transmembrane proteins"/>
    <property type="match status" value="1"/>
</dbReference>
<evidence type="ECO:0000256" key="2">
    <source>
        <dbReference type="ARBA" id="ARBA00022692"/>
    </source>
</evidence>
<evidence type="ECO:0000256" key="8">
    <source>
        <dbReference type="SAM" id="Phobius"/>
    </source>
</evidence>
<name>A0ABN8RKJ2_9CNID</name>
<dbReference type="InterPro" id="IPR000276">
    <property type="entry name" value="GPCR_Rhodpsn"/>
</dbReference>
<dbReference type="EMBL" id="CALNXK010000256">
    <property type="protein sequence ID" value="CAH3179438.1"/>
    <property type="molecule type" value="Genomic_DNA"/>
</dbReference>
<feature type="transmembrane region" description="Helical" evidence="8">
    <location>
        <begin position="170"/>
        <end position="203"/>
    </location>
</feature>
<comment type="subcellular location">
    <subcellularLocation>
        <location evidence="1">Membrane</location>
        <topology evidence="1">Multi-pass membrane protein</topology>
    </subcellularLocation>
</comment>
<evidence type="ECO:0000256" key="3">
    <source>
        <dbReference type="ARBA" id="ARBA00022989"/>
    </source>
</evidence>
<comment type="caution">
    <text evidence="10">The sequence shown here is derived from an EMBL/GenBank/DDBJ whole genome shotgun (WGS) entry which is preliminary data.</text>
</comment>
<dbReference type="PRINTS" id="PR00237">
    <property type="entry name" value="GPCRRHODOPSN"/>
</dbReference>
<dbReference type="SUPFAM" id="SSF81321">
    <property type="entry name" value="Family A G protein-coupled receptor-like"/>
    <property type="match status" value="1"/>
</dbReference>
<organism evidence="10 11">
    <name type="scientific">Porites lobata</name>
    <dbReference type="NCBI Taxonomy" id="104759"/>
    <lineage>
        <taxon>Eukaryota</taxon>
        <taxon>Metazoa</taxon>
        <taxon>Cnidaria</taxon>
        <taxon>Anthozoa</taxon>
        <taxon>Hexacorallia</taxon>
        <taxon>Scleractinia</taxon>
        <taxon>Fungiina</taxon>
        <taxon>Poritidae</taxon>
        <taxon>Porites</taxon>
    </lineage>
</organism>
<dbReference type="Pfam" id="PF00001">
    <property type="entry name" value="7tm_1"/>
    <property type="match status" value="1"/>
</dbReference>
<reference evidence="10 11" key="1">
    <citation type="submission" date="2022-05" db="EMBL/GenBank/DDBJ databases">
        <authorList>
            <consortium name="Genoscope - CEA"/>
            <person name="William W."/>
        </authorList>
    </citation>
    <scope>NUCLEOTIDE SEQUENCE [LARGE SCALE GENOMIC DNA]</scope>
</reference>
<dbReference type="PANTHER" id="PTHR24243">
    <property type="entry name" value="G-PROTEIN COUPLED RECEPTOR"/>
    <property type="match status" value="1"/>
</dbReference>
<dbReference type="PROSITE" id="PS50262">
    <property type="entry name" value="G_PROTEIN_RECEP_F1_2"/>
    <property type="match status" value="1"/>
</dbReference>
<feature type="transmembrane region" description="Helical" evidence="8">
    <location>
        <begin position="224"/>
        <end position="249"/>
    </location>
</feature>
<dbReference type="Proteomes" id="UP001159405">
    <property type="component" value="Unassembled WGS sequence"/>
</dbReference>
<evidence type="ECO:0000313" key="11">
    <source>
        <dbReference type="Proteomes" id="UP001159405"/>
    </source>
</evidence>
<feature type="transmembrane region" description="Helical" evidence="8">
    <location>
        <begin position="269"/>
        <end position="290"/>
    </location>
</feature>
<dbReference type="InterPro" id="IPR017452">
    <property type="entry name" value="GPCR_Rhodpsn_7TM"/>
</dbReference>
<sequence>MNITLAMNNSTNTTLKESRQSNNQHIFAEVIPIAILIILTNGVVFLLFYKTKSLRTPANYLLLSLAISDLMTGLINIPLFIAQTLNSGDYRIICASILLHNVASFSIAYHITVITAEKYLAVVNPFGRNMMSKKTVSKIVSMVWLWSALLGTLPSFWFEKWWLSLEPSTLYLYVGYNIFCLVFVFLVPFMFMLYAYCVMFRAIWKSLQRRDSRTSKKSTNEKKCLIILLTMAVTFAICWLPLFTMFLIYSFSNVGWINTASHPAMKHVAQTFTIVRYLSSAIDPLLYIFFKQDFWNAFRALFLNERQARTPSVTQSLRKLVTQRSPAGSDQNDPTVDGSLIENLVTEEMVELHQGTDKTK</sequence>
<feature type="transmembrane region" description="Helical" evidence="8">
    <location>
        <begin position="60"/>
        <end position="81"/>
    </location>
</feature>
<gene>
    <name evidence="10" type="ORF">PLOB_00021866</name>
</gene>
<keyword evidence="2 8" id="KW-0812">Transmembrane</keyword>
<evidence type="ECO:0000256" key="7">
    <source>
        <dbReference type="ARBA" id="ARBA00023224"/>
    </source>
</evidence>
<proteinExistence type="predicted"/>
<feature type="domain" description="G-protein coupled receptors family 1 profile" evidence="9">
    <location>
        <begin position="40"/>
        <end position="287"/>
    </location>
</feature>
<feature type="transmembrane region" description="Helical" evidence="8">
    <location>
        <begin position="139"/>
        <end position="158"/>
    </location>
</feature>